<dbReference type="InterPro" id="IPR002110">
    <property type="entry name" value="Ankyrin_rpt"/>
</dbReference>
<dbReference type="InterPro" id="IPR051631">
    <property type="entry name" value="Ankyrin-KH/SAM_domain"/>
</dbReference>
<feature type="repeat" description="ANK" evidence="3">
    <location>
        <begin position="1405"/>
        <end position="1437"/>
    </location>
</feature>
<evidence type="ECO:0000313" key="6">
    <source>
        <dbReference type="Proteomes" id="UP001626550"/>
    </source>
</evidence>
<evidence type="ECO:0000313" key="5">
    <source>
        <dbReference type="EMBL" id="KAL3313749.1"/>
    </source>
</evidence>
<proteinExistence type="predicted"/>
<dbReference type="PROSITE" id="PS50297">
    <property type="entry name" value="ANK_REP_REGION"/>
    <property type="match status" value="19"/>
</dbReference>
<feature type="repeat" description="ANK" evidence="3">
    <location>
        <begin position="80"/>
        <end position="112"/>
    </location>
</feature>
<feature type="repeat" description="ANK" evidence="3">
    <location>
        <begin position="446"/>
        <end position="478"/>
    </location>
</feature>
<accession>A0ABD2Q2H3</accession>
<feature type="repeat" description="ANK" evidence="3">
    <location>
        <begin position="1344"/>
        <end position="1376"/>
    </location>
</feature>
<feature type="repeat" description="ANK" evidence="3">
    <location>
        <begin position="380"/>
        <end position="412"/>
    </location>
</feature>
<dbReference type="PRINTS" id="PR01415">
    <property type="entry name" value="ANKYRIN"/>
</dbReference>
<feature type="region of interest" description="Disordered" evidence="4">
    <location>
        <begin position="756"/>
        <end position="777"/>
    </location>
</feature>
<feature type="compositionally biased region" description="Polar residues" evidence="4">
    <location>
        <begin position="761"/>
        <end position="770"/>
    </location>
</feature>
<feature type="repeat" description="ANK" evidence="3">
    <location>
        <begin position="413"/>
        <end position="445"/>
    </location>
</feature>
<evidence type="ECO:0000256" key="1">
    <source>
        <dbReference type="ARBA" id="ARBA00022737"/>
    </source>
</evidence>
<evidence type="ECO:0000256" key="3">
    <source>
        <dbReference type="PROSITE-ProRule" id="PRU00023"/>
    </source>
</evidence>
<dbReference type="PANTHER" id="PTHR23206">
    <property type="entry name" value="MASK PROTEIN"/>
    <property type="match status" value="1"/>
</dbReference>
<dbReference type="Gene3D" id="1.25.40.20">
    <property type="entry name" value="Ankyrin repeat-containing domain"/>
    <property type="match status" value="7"/>
</dbReference>
<feature type="repeat" description="ANK" evidence="3">
    <location>
        <begin position="147"/>
        <end position="179"/>
    </location>
</feature>
<name>A0ABD2Q2H3_9PLAT</name>
<dbReference type="SUPFAM" id="SSF48403">
    <property type="entry name" value="Ankyrin repeat"/>
    <property type="match status" value="3"/>
</dbReference>
<gene>
    <name evidence="5" type="primary">ANKRD17_2</name>
    <name evidence="5" type="ORF">Ciccas_007647</name>
</gene>
<feature type="repeat" description="ANK" evidence="3">
    <location>
        <begin position="247"/>
        <end position="279"/>
    </location>
</feature>
<dbReference type="PROSITE" id="PS50088">
    <property type="entry name" value="ANK_REPEAT"/>
    <property type="match status" value="19"/>
</dbReference>
<dbReference type="SMART" id="SM00248">
    <property type="entry name" value="ANK"/>
    <property type="match status" value="22"/>
</dbReference>
<keyword evidence="6" id="KW-1185">Reference proteome</keyword>
<dbReference type="PANTHER" id="PTHR23206:SF8">
    <property type="entry name" value="ANKYRIN REPEAT AND KH DOMAIN-CONTAINING 1"/>
    <property type="match status" value="1"/>
</dbReference>
<reference evidence="5 6" key="1">
    <citation type="submission" date="2024-11" db="EMBL/GenBank/DDBJ databases">
        <title>Adaptive evolution of stress response genes in parasites aligns with host niche diversity.</title>
        <authorList>
            <person name="Hahn C."/>
            <person name="Resl P."/>
        </authorList>
    </citation>
    <scope>NUCLEOTIDE SEQUENCE [LARGE SCALE GENOMIC DNA]</scope>
    <source>
        <strain evidence="5">EGGRZ-B1_66</strain>
        <tissue evidence="5">Body</tissue>
    </source>
</reference>
<comment type="caution">
    <text evidence="5">The sequence shown here is derived from an EMBL/GenBank/DDBJ whole genome shotgun (WGS) entry which is preliminary data.</text>
</comment>
<evidence type="ECO:0000256" key="4">
    <source>
        <dbReference type="SAM" id="MobiDB-lite"/>
    </source>
</evidence>
<keyword evidence="1" id="KW-0677">Repeat</keyword>
<evidence type="ECO:0000256" key="2">
    <source>
        <dbReference type="ARBA" id="ARBA00023043"/>
    </source>
</evidence>
<dbReference type="FunFam" id="1.25.40.20:FF:000046">
    <property type="entry name" value="Ankyrin repeat and KH domain-containing protein 1"/>
    <property type="match status" value="1"/>
</dbReference>
<organism evidence="5 6">
    <name type="scientific">Cichlidogyrus casuarinus</name>
    <dbReference type="NCBI Taxonomy" id="1844966"/>
    <lineage>
        <taxon>Eukaryota</taxon>
        <taxon>Metazoa</taxon>
        <taxon>Spiralia</taxon>
        <taxon>Lophotrochozoa</taxon>
        <taxon>Platyhelminthes</taxon>
        <taxon>Monogenea</taxon>
        <taxon>Monopisthocotylea</taxon>
        <taxon>Dactylogyridea</taxon>
        <taxon>Ancyrocephalidae</taxon>
        <taxon>Cichlidogyrus</taxon>
    </lineage>
</organism>
<feature type="repeat" description="ANK" evidence="3">
    <location>
        <begin position="114"/>
        <end position="146"/>
    </location>
</feature>
<dbReference type="InterPro" id="IPR036770">
    <property type="entry name" value="Ankyrin_rpt-contain_sf"/>
</dbReference>
<dbReference type="Pfam" id="PF12796">
    <property type="entry name" value="Ank_2"/>
    <property type="match status" value="9"/>
</dbReference>
<feature type="repeat" description="ANK" evidence="3">
    <location>
        <begin position="180"/>
        <end position="212"/>
    </location>
</feature>
<sequence length="1540" mass="167811">MGKLPPTSQMNIQKILQIFYHTLEDQNMTSEAPEIIAELARKYKLLEQSNSNGVPTGTKDIETLKKLLGSGDYNVNEVNEGETALSTAVSANSPDLVGLLLKYGANPNLRGKKGDSTPLMDAASAGYTDIVRLLLEHGACVMQTSNAENTALHYAATSGHLECVRLLLDYNSPLEQQNETGHTPLMEATNNAHLEVAKLLVQRGANINSFSSEFKESALTLASYKGHTEMVRFLLEMGADHEHRTDEMHNALMEASMDGHVEVARLLLAHGASVHLPPESFESPLTLAACGGHTELAHLLIGYGANIEEVNDEGYTPLMEASREGYEETVALLLACGADVNTKTEETQETALTLAACGGFIGICEMLIKAGADIEVGGFQCSTPLMEAAQEGHNQLVTRLIEAGANVNAVTGTGETALHYAADNGHVRVCRELILAGALKNAQALGGKTPLMKAARAGYLNVVQFFIEIGCPIDAVTSDNDATALSLACAGGHANGADPHISLKDGCTMLIEAAKSGKPEVVCLILDYPNSIRRSSDQMFDLPLDFSGLPDVMSQPVDEIMDSIPYDSGTKLLDDMCTQGVDDLDESVDAVLNPLNRLDDAAASCLMIDPSTKLAFAYGNVSTLMNEPEEPFSLDYLQLQPKLNGDTNNPFNMALSNAFASGWKQGINLNKAFECHQRKTQEEAKKSLLKAAQSTFKNLTADLLKNFELSEVRSILNAFNEFIPRTEDDVERMLKGVDKENVALSSFEKSISKRKAAPKTNGWTHSPGTLSTNGSPISSSCSSSASLDNLSFVPLKKRLSHKAVRDDNNLPALLRPSLRNVVLTELRRIRRLVHNGVISEASPCLHCLLPDKPNHAPATKQHAKKLARWSYSSPSLSTNDLQRYAQIYAAATKHFCKLDLPKAPRSRSLEKTLQGSSLLTRSFSVDALSDLVGTPNLLLRSPDVAVEDLEPQLSYPSLCQCQFCCKMKTLASTQHSAASYTDPSFYDQLLPPHLLHDEEQFARDVQAGYALLESMVQEPKSVSAERNQMERLSPDQYHQIMLYFFHLGRIQGLFQLGEIDAAKAEQMARCDPASLPDSYFGHLLNKAALLRSHQLGHSSFLSDSALPHPRDLTRPVSPLLEEGDGQGKNPCRIDVNACTESGLESALTMVCSQGHLELVRLLLERGADVEHRDKKSHTPLHAAVLANQKEVVCLLLDHGADIEATPERSKDTPLSMACHNGRIEIVRELLARGANKEHRNLSDYTPLSLAASSGKVDVIECLLQHGAEINSRSGSKLGISPLMLASMNGHANAVKKLLDHGSDINAHIETNRNTALTLACFQGRHEVVELLVKRGANFEHRAKSGLTPLMEAASGDYVEVGRILVYAGADCTAVATLLSLLPPTRAIYASLACSSNTQVEAKNKKGSTSLWLACNGGHIEVCRVLIEFGAHVDAQDNRHVSCLMAAFRKGNLTVVNLLVPQVSHFPPDKDLLRHMKTIYNDEVSCLRARTHACTCDQLFICEMRSRGLILPHLLLLQSLVAFYRSIARTVRLLHSNWYVY</sequence>
<dbReference type="EMBL" id="JBJKFK010001204">
    <property type="protein sequence ID" value="KAL3313749.1"/>
    <property type="molecule type" value="Genomic_DNA"/>
</dbReference>
<dbReference type="FunFam" id="1.25.40.20:FF:000131">
    <property type="entry name" value="ankyrin repeat domain-containing protein 17 isoform X1"/>
    <property type="match status" value="1"/>
</dbReference>
<feature type="repeat" description="ANK" evidence="3">
    <location>
        <begin position="214"/>
        <end position="246"/>
    </location>
</feature>
<dbReference type="Proteomes" id="UP001626550">
    <property type="component" value="Unassembled WGS sequence"/>
</dbReference>
<feature type="repeat" description="ANK" evidence="3">
    <location>
        <begin position="1209"/>
        <end position="1241"/>
    </location>
</feature>
<feature type="repeat" description="ANK" evidence="3">
    <location>
        <begin position="1175"/>
        <end position="1207"/>
    </location>
</feature>
<feature type="repeat" description="ANK" evidence="3">
    <location>
        <begin position="1142"/>
        <end position="1174"/>
    </location>
</feature>
<feature type="repeat" description="ANK" evidence="3">
    <location>
        <begin position="1311"/>
        <end position="1343"/>
    </location>
</feature>
<feature type="repeat" description="ANK" evidence="3">
    <location>
        <begin position="1242"/>
        <end position="1274"/>
    </location>
</feature>
<feature type="repeat" description="ANK" evidence="3">
    <location>
        <begin position="313"/>
        <end position="345"/>
    </location>
</feature>
<feature type="repeat" description="ANK" evidence="3">
    <location>
        <begin position="1277"/>
        <end position="1309"/>
    </location>
</feature>
<feature type="repeat" description="ANK" evidence="3">
    <location>
        <begin position="280"/>
        <end position="312"/>
    </location>
</feature>
<keyword evidence="2 3" id="KW-0040">ANK repeat</keyword>
<protein>
    <submittedName>
        <fullName evidence="5">Ankyrin repeat domain-containing protein 17</fullName>
    </submittedName>
</protein>